<evidence type="ECO:0000313" key="3">
    <source>
        <dbReference type="Proteomes" id="UP000324897"/>
    </source>
</evidence>
<dbReference type="CDD" id="cd01814">
    <property type="entry name" value="Ubl_MUBs_plant"/>
    <property type="match status" value="1"/>
</dbReference>
<dbReference type="Pfam" id="PF13881">
    <property type="entry name" value="Rad60-SLD_2"/>
    <property type="match status" value="1"/>
</dbReference>
<dbReference type="PROSITE" id="PS50053">
    <property type="entry name" value="UBIQUITIN_2"/>
    <property type="match status" value="1"/>
</dbReference>
<dbReference type="OrthoDB" id="1043111at2759"/>
<dbReference type="EMBL" id="RWGY01000004">
    <property type="protein sequence ID" value="TVU46522.1"/>
    <property type="molecule type" value="Genomic_DNA"/>
</dbReference>
<dbReference type="Gramene" id="TVU46522">
    <property type="protein sequence ID" value="TVU46522"/>
    <property type="gene ID" value="EJB05_06063"/>
</dbReference>
<feature type="non-terminal residue" evidence="2">
    <location>
        <position position="1"/>
    </location>
</feature>
<proteinExistence type="predicted"/>
<dbReference type="PANTHER" id="PTHR13169:SF26">
    <property type="entry name" value="MEMBRANE-ANCHORED UBIQUITIN-FOLD PROTEIN 2"/>
    <property type="match status" value="1"/>
</dbReference>
<protein>
    <recommendedName>
        <fullName evidence="1">Ubiquitin-like domain-containing protein</fullName>
    </recommendedName>
</protein>
<dbReference type="Proteomes" id="UP000324897">
    <property type="component" value="Chromosome 5"/>
</dbReference>
<comment type="caution">
    <text evidence="2">The sequence shown here is derived from an EMBL/GenBank/DDBJ whole genome shotgun (WGS) entry which is preliminary data.</text>
</comment>
<dbReference type="Gene3D" id="3.10.20.90">
    <property type="entry name" value="Phosphatidylinositol 3-kinase Catalytic Subunit, Chain A, domain 1"/>
    <property type="match status" value="1"/>
</dbReference>
<reference evidence="2 3" key="1">
    <citation type="journal article" date="2019" name="Sci. Rep.">
        <title>A high-quality genome of Eragrostis curvula grass provides insights into Poaceae evolution and supports new strategies to enhance forage quality.</title>
        <authorList>
            <person name="Carballo J."/>
            <person name="Santos B.A.C.M."/>
            <person name="Zappacosta D."/>
            <person name="Garbus I."/>
            <person name="Selva J.P."/>
            <person name="Gallo C.A."/>
            <person name="Diaz A."/>
            <person name="Albertini E."/>
            <person name="Caccamo M."/>
            <person name="Echenique V."/>
        </authorList>
    </citation>
    <scope>NUCLEOTIDE SEQUENCE [LARGE SCALE GENOMIC DNA]</scope>
    <source>
        <strain evidence="3">cv. Victoria</strain>
        <tissue evidence="2">Leaf</tissue>
    </source>
</reference>
<dbReference type="SUPFAM" id="SSF54236">
    <property type="entry name" value="Ubiquitin-like"/>
    <property type="match status" value="1"/>
</dbReference>
<feature type="domain" description="Ubiquitin-like" evidence="1">
    <location>
        <begin position="47"/>
        <end position="113"/>
    </location>
</feature>
<keyword evidence="3" id="KW-1185">Reference proteome</keyword>
<dbReference type="PANTHER" id="PTHR13169">
    <property type="entry name" value="UBIQUITIN-LIKE PROTEIN 3 HCG-1 PROTEIN"/>
    <property type="match status" value="1"/>
</dbReference>
<evidence type="ECO:0000313" key="2">
    <source>
        <dbReference type="EMBL" id="TVU46522.1"/>
    </source>
</evidence>
<accession>A0A5J9WCR8</accession>
<gene>
    <name evidence="2" type="ORF">EJB05_06063</name>
</gene>
<evidence type="ECO:0000259" key="1">
    <source>
        <dbReference type="PROSITE" id="PS50053"/>
    </source>
</evidence>
<dbReference type="InterPro" id="IPR029071">
    <property type="entry name" value="Ubiquitin-like_domsf"/>
</dbReference>
<dbReference type="InterPro" id="IPR039540">
    <property type="entry name" value="UBL3-like_ubiquitin_dom"/>
</dbReference>
<sequence>MVSSSLPPLFTALTGVTLLYRCWAFRSIQGAQAAGLIPEMSGVPEQFEIKFRLPDGTDIGPKRYPAASTVATLKESIIAQWPKDKEKGPRTVNDLKLINAGKILENNKTLSECKSPICDFSGMTTMHVVVRAPTSGKQSEKRAAKKAKDFRCGCAIM</sequence>
<dbReference type="InterPro" id="IPR000626">
    <property type="entry name" value="Ubiquitin-like_dom"/>
</dbReference>
<name>A0A5J9WCR8_9POAL</name>
<dbReference type="InterPro" id="IPR040015">
    <property type="entry name" value="UBL3-like"/>
</dbReference>
<organism evidence="2 3">
    <name type="scientific">Eragrostis curvula</name>
    <name type="common">weeping love grass</name>
    <dbReference type="NCBI Taxonomy" id="38414"/>
    <lineage>
        <taxon>Eukaryota</taxon>
        <taxon>Viridiplantae</taxon>
        <taxon>Streptophyta</taxon>
        <taxon>Embryophyta</taxon>
        <taxon>Tracheophyta</taxon>
        <taxon>Spermatophyta</taxon>
        <taxon>Magnoliopsida</taxon>
        <taxon>Liliopsida</taxon>
        <taxon>Poales</taxon>
        <taxon>Poaceae</taxon>
        <taxon>PACMAD clade</taxon>
        <taxon>Chloridoideae</taxon>
        <taxon>Eragrostideae</taxon>
        <taxon>Eragrostidinae</taxon>
        <taxon>Eragrostis</taxon>
    </lineage>
</organism>
<dbReference type="AlphaFoldDB" id="A0A5J9WCR8"/>